<keyword evidence="2" id="KW-0732">Signal</keyword>
<name>D9WPC0_9ACTN</name>
<dbReference type="InterPro" id="IPR000871">
    <property type="entry name" value="Beta-lactam_class-A"/>
</dbReference>
<feature type="chain" id="PRO_5003131369" evidence="2">
    <location>
        <begin position="21"/>
        <end position="297"/>
    </location>
</feature>
<dbReference type="Proteomes" id="UP000003963">
    <property type="component" value="Unassembled WGS sequence"/>
</dbReference>
<evidence type="ECO:0000256" key="2">
    <source>
        <dbReference type="SAM" id="SignalP"/>
    </source>
</evidence>
<dbReference type="GO" id="GO:0008800">
    <property type="term" value="F:beta-lactamase activity"/>
    <property type="evidence" value="ECO:0007669"/>
    <property type="project" value="InterPro"/>
</dbReference>
<dbReference type="InterPro" id="IPR045155">
    <property type="entry name" value="Beta-lactam_cat"/>
</dbReference>
<protein>
    <submittedName>
        <fullName evidence="4">Putative secreted protein</fullName>
    </submittedName>
</protein>
<evidence type="ECO:0000259" key="3">
    <source>
        <dbReference type="Pfam" id="PF13354"/>
    </source>
</evidence>
<organism evidence="4 5">
    <name type="scientific">Streptomyces himastatinicus ATCC 53653</name>
    <dbReference type="NCBI Taxonomy" id="457427"/>
    <lineage>
        <taxon>Bacteria</taxon>
        <taxon>Bacillati</taxon>
        <taxon>Actinomycetota</taxon>
        <taxon>Actinomycetes</taxon>
        <taxon>Kitasatosporales</taxon>
        <taxon>Streptomycetaceae</taxon>
        <taxon>Streptomyces</taxon>
        <taxon>Streptomyces violaceusniger group</taxon>
    </lineage>
</organism>
<dbReference type="HOGENOM" id="CLU_050510_3_0_11"/>
<sequence>MALAAGLLAPALAGAETATAETPRTAATPRAVCTSDRAGQAAELSRDIGAALHGRSATTAVSLRVPATHTRCTLRADRTFDSASVVKVTVLATLLWDAEKHDRELTRRETRLATAMITKSDNDATSALWRQLKAARVKAFLRAAGMTRTVPGSGGYWGLTQITANDEEKLLERVTRPNAVLDEDARAYIRKLMHDVVPSQRWGTPAGAPRGTTIQVKNGWLSRATHGWRVHSIGAFTGRGQDYTLTVLTQDNARMKDGVAAIQAVARAVHKDLNPTAGTATPYTPPLAPQEAMPAVP</sequence>
<dbReference type="SUPFAM" id="SSF56601">
    <property type="entry name" value="beta-lactamase/transpeptidase-like"/>
    <property type="match status" value="1"/>
</dbReference>
<dbReference type="GO" id="GO:0030655">
    <property type="term" value="P:beta-lactam antibiotic catabolic process"/>
    <property type="evidence" value="ECO:0007669"/>
    <property type="project" value="InterPro"/>
</dbReference>
<dbReference type="STRING" id="457427.SSOG_01497"/>
<feature type="domain" description="Beta-lactamase class A catalytic" evidence="3">
    <location>
        <begin position="112"/>
        <end position="249"/>
    </location>
</feature>
<keyword evidence="5" id="KW-1185">Reference proteome</keyword>
<evidence type="ECO:0000313" key="4">
    <source>
        <dbReference type="EMBL" id="EFL21785.1"/>
    </source>
</evidence>
<evidence type="ECO:0000256" key="1">
    <source>
        <dbReference type="SAM" id="MobiDB-lite"/>
    </source>
</evidence>
<dbReference type="Pfam" id="PF13354">
    <property type="entry name" value="Beta-lactamase2"/>
    <property type="match status" value="1"/>
</dbReference>
<evidence type="ECO:0000313" key="5">
    <source>
        <dbReference type="Proteomes" id="UP000003963"/>
    </source>
</evidence>
<reference evidence="4 5" key="1">
    <citation type="submission" date="2009-02" db="EMBL/GenBank/DDBJ databases">
        <title>Annotation of Streptomyces hygroscopicus strain ATCC 53653.</title>
        <authorList>
            <consortium name="The Broad Institute Genome Sequencing Platform"/>
            <consortium name="Broad Institute Microbial Sequencing Center"/>
            <person name="Fischbach M."/>
            <person name="Godfrey P."/>
            <person name="Ward D."/>
            <person name="Young S."/>
            <person name="Zeng Q."/>
            <person name="Koehrsen M."/>
            <person name="Alvarado L."/>
            <person name="Berlin A.M."/>
            <person name="Bochicchio J."/>
            <person name="Borenstein D."/>
            <person name="Chapman S.B."/>
            <person name="Chen Z."/>
            <person name="Engels R."/>
            <person name="Freedman E."/>
            <person name="Gellesch M."/>
            <person name="Goldberg J."/>
            <person name="Griggs A."/>
            <person name="Gujja S."/>
            <person name="Heilman E.R."/>
            <person name="Heiman D.I."/>
            <person name="Hepburn T.A."/>
            <person name="Howarth C."/>
            <person name="Jen D."/>
            <person name="Larson L."/>
            <person name="Lewis B."/>
            <person name="Mehta T."/>
            <person name="Park D."/>
            <person name="Pearson M."/>
            <person name="Richards J."/>
            <person name="Roberts A."/>
            <person name="Saif S."/>
            <person name="Shea T.D."/>
            <person name="Shenoy N."/>
            <person name="Sisk P."/>
            <person name="Stolte C."/>
            <person name="Sykes S.N."/>
            <person name="Thomson T."/>
            <person name="Walk T."/>
            <person name="White J."/>
            <person name="Yandava C."/>
            <person name="Straight P."/>
            <person name="Clardy J."/>
            <person name="Hung D."/>
            <person name="Kolter R."/>
            <person name="Mekalanos J."/>
            <person name="Walker S."/>
            <person name="Walsh C.T."/>
            <person name="Wieland-Brown L.C."/>
            <person name="Haas B."/>
            <person name="Nusbaum C."/>
            <person name="Birren B."/>
        </authorList>
    </citation>
    <scope>NUCLEOTIDE SEQUENCE [LARGE SCALE GENOMIC DNA]</scope>
    <source>
        <strain evidence="4 5">ATCC 53653</strain>
    </source>
</reference>
<dbReference type="EMBL" id="GG657754">
    <property type="protein sequence ID" value="EFL21785.1"/>
    <property type="molecule type" value="Genomic_DNA"/>
</dbReference>
<dbReference type="PANTHER" id="PTHR35333:SF3">
    <property type="entry name" value="BETA-LACTAMASE-TYPE TRANSPEPTIDASE FOLD CONTAINING PROTEIN"/>
    <property type="match status" value="1"/>
</dbReference>
<feature type="region of interest" description="Disordered" evidence="1">
    <location>
        <begin position="273"/>
        <end position="297"/>
    </location>
</feature>
<gene>
    <name evidence="4" type="ORF">SSOG_01497</name>
</gene>
<dbReference type="Gene3D" id="3.40.710.10">
    <property type="entry name" value="DD-peptidase/beta-lactamase superfamily"/>
    <property type="match status" value="1"/>
</dbReference>
<dbReference type="PANTHER" id="PTHR35333">
    <property type="entry name" value="BETA-LACTAMASE"/>
    <property type="match status" value="1"/>
</dbReference>
<feature type="signal peptide" evidence="2">
    <location>
        <begin position="1"/>
        <end position="20"/>
    </location>
</feature>
<dbReference type="InterPro" id="IPR012338">
    <property type="entry name" value="Beta-lactam/transpept-like"/>
</dbReference>
<accession>D9WPC0</accession>
<proteinExistence type="predicted"/>
<dbReference type="GO" id="GO:0046677">
    <property type="term" value="P:response to antibiotic"/>
    <property type="evidence" value="ECO:0007669"/>
    <property type="project" value="InterPro"/>
</dbReference>
<dbReference type="AlphaFoldDB" id="D9WPC0"/>